<sequence>MGNSPRERGTATAQLPYRVELVTKREGCQFVRKFQIHIYVWKCFLVNSITNLSWSGARGAPGTW</sequence>
<organism evidence="1 2">
    <name type="scientific">Geodia barretti</name>
    <name type="common">Barrett's horny sponge</name>
    <dbReference type="NCBI Taxonomy" id="519541"/>
    <lineage>
        <taxon>Eukaryota</taxon>
        <taxon>Metazoa</taxon>
        <taxon>Porifera</taxon>
        <taxon>Demospongiae</taxon>
        <taxon>Heteroscleromorpha</taxon>
        <taxon>Tetractinellida</taxon>
        <taxon>Astrophorina</taxon>
        <taxon>Geodiidae</taxon>
        <taxon>Geodia</taxon>
    </lineage>
</organism>
<reference evidence="1" key="1">
    <citation type="submission" date="2023-03" db="EMBL/GenBank/DDBJ databases">
        <authorList>
            <person name="Steffen K."/>
            <person name="Cardenas P."/>
        </authorList>
    </citation>
    <scope>NUCLEOTIDE SEQUENCE</scope>
</reference>
<dbReference type="EMBL" id="CASHTH010000387">
    <property type="protein sequence ID" value="CAI7999924.1"/>
    <property type="molecule type" value="Genomic_DNA"/>
</dbReference>
<name>A0AA35W5G5_GEOBA</name>
<evidence type="ECO:0000313" key="2">
    <source>
        <dbReference type="Proteomes" id="UP001174909"/>
    </source>
</evidence>
<keyword evidence="2" id="KW-1185">Reference proteome</keyword>
<dbReference type="AlphaFoldDB" id="A0AA35W5G5"/>
<comment type="caution">
    <text evidence="1">The sequence shown here is derived from an EMBL/GenBank/DDBJ whole genome shotgun (WGS) entry which is preliminary data.</text>
</comment>
<protein>
    <submittedName>
        <fullName evidence="1">Uncharacterized protein</fullName>
    </submittedName>
</protein>
<evidence type="ECO:0000313" key="1">
    <source>
        <dbReference type="EMBL" id="CAI7999924.1"/>
    </source>
</evidence>
<accession>A0AA35W5G5</accession>
<gene>
    <name evidence="1" type="ORF">GBAR_LOCUS2813</name>
</gene>
<dbReference type="Proteomes" id="UP001174909">
    <property type="component" value="Unassembled WGS sequence"/>
</dbReference>
<proteinExistence type="predicted"/>